<feature type="compositionally biased region" description="Low complexity" evidence="7">
    <location>
        <begin position="13"/>
        <end position="27"/>
    </location>
</feature>
<evidence type="ECO:0000313" key="10">
    <source>
        <dbReference type="Proteomes" id="UP000289340"/>
    </source>
</evidence>
<name>A0A445K1G6_GLYSO</name>
<keyword evidence="10" id="KW-1185">Reference proteome</keyword>
<dbReference type="GO" id="GO:0003700">
    <property type="term" value="F:DNA-binding transcription factor activity"/>
    <property type="evidence" value="ECO:0007669"/>
    <property type="project" value="InterPro"/>
</dbReference>
<comment type="subcellular location">
    <subcellularLocation>
        <location evidence="1">Nucleus</location>
    </subcellularLocation>
</comment>
<sequence length="201" mass="22253">MQGHTETNSIMAPLSQIPPSSSSLHLSTDAETGNTTTPRKRVKKMDYTNCESLNVERERRSKMTQMFTQLQTTVPGVLPQATREVIINETIKYIKELEKKKQKLEELKESMKGVEGSILLACGNNMNCSVTVTVSANVAFFGIQSLPRPGLVTVIMKVFCKHRAEVLAANVSLNNGKFILAITATVQNVVVENIKREIMSL</sequence>
<accession>A0A445K1G6</accession>
<evidence type="ECO:0000256" key="3">
    <source>
        <dbReference type="ARBA" id="ARBA00023125"/>
    </source>
</evidence>
<dbReference type="Pfam" id="PF00010">
    <property type="entry name" value="HLH"/>
    <property type="match status" value="1"/>
</dbReference>
<protein>
    <recommendedName>
        <fullName evidence="8">BHLH domain-containing protein</fullName>
    </recommendedName>
</protein>
<dbReference type="AlphaFoldDB" id="A0A445K1G6"/>
<evidence type="ECO:0000256" key="4">
    <source>
        <dbReference type="ARBA" id="ARBA00023163"/>
    </source>
</evidence>
<dbReference type="InterPro" id="IPR036638">
    <property type="entry name" value="HLH_DNA-bd_sf"/>
</dbReference>
<dbReference type="Gramene" id="XM_028382823.1">
    <property type="protein sequence ID" value="XP_028238624.1"/>
    <property type="gene ID" value="LOC114417752"/>
</dbReference>
<feature type="coiled-coil region" evidence="6">
    <location>
        <begin position="87"/>
        <end position="117"/>
    </location>
</feature>
<keyword evidence="3" id="KW-0238">DNA-binding</keyword>
<comment type="caution">
    <text evidence="9">The sequence shown here is derived from an EMBL/GenBank/DDBJ whole genome shotgun (WGS) entry which is preliminary data.</text>
</comment>
<dbReference type="PROSITE" id="PS50888">
    <property type="entry name" value="BHLH"/>
    <property type="match status" value="1"/>
</dbReference>
<dbReference type="GO" id="GO:0005634">
    <property type="term" value="C:nucleus"/>
    <property type="evidence" value="ECO:0007669"/>
    <property type="project" value="UniProtKB-SubCell"/>
</dbReference>
<keyword evidence="5" id="KW-0539">Nucleus</keyword>
<dbReference type="GO" id="GO:0003677">
    <property type="term" value="F:DNA binding"/>
    <property type="evidence" value="ECO:0007669"/>
    <property type="project" value="UniProtKB-KW"/>
</dbReference>
<keyword evidence="6" id="KW-0175">Coiled coil</keyword>
<gene>
    <name evidence="9" type="ORF">D0Y65_018938</name>
</gene>
<dbReference type="SMART" id="SM00353">
    <property type="entry name" value="HLH"/>
    <property type="match status" value="1"/>
</dbReference>
<feature type="compositionally biased region" description="Polar residues" evidence="7">
    <location>
        <begin position="1"/>
        <end position="10"/>
    </location>
</feature>
<feature type="domain" description="BHLH" evidence="8">
    <location>
        <begin position="47"/>
        <end position="97"/>
    </location>
</feature>
<proteinExistence type="predicted"/>
<dbReference type="InterPro" id="IPR044278">
    <property type="entry name" value="BHLH95-like"/>
</dbReference>
<dbReference type="InterPro" id="IPR045239">
    <property type="entry name" value="bHLH95_bHLH"/>
</dbReference>
<dbReference type="Proteomes" id="UP000289340">
    <property type="component" value="Chromosome 7"/>
</dbReference>
<evidence type="ECO:0000256" key="7">
    <source>
        <dbReference type="SAM" id="MobiDB-lite"/>
    </source>
</evidence>
<organism evidence="9 10">
    <name type="scientific">Glycine soja</name>
    <name type="common">Wild soybean</name>
    <dbReference type="NCBI Taxonomy" id="3848"/>
    <lineage>
        <taxon>Eukaryota</taxon>
        <taxon>Viridiplantae</taxon>
        <taxon>Streptophyta</taxon>
        <taxon>Embryophyta</taxon>
        <taxon>Tracheophyta</taxon>
        <taxon>Spermatophyta</taxon>
        <taxon>Magnoliopsida</taxon>
        <taxon>eudicotyledons</taxon>
        <taxon>Gunneridae</taxon>
        <taxon>Pentapetalae</taxon>
        <taxon>rosids</taxon>
        <taxon>fabids</taxon>
        <taxon>Fabales</taxon>
        <taxon>Fabaceae</taxon>
        <taxon>Papilionoideae</taxon>
        <taxon>50 kb inversion clade</taxon>
        <taxon>NPAAA clade</taxon>
        <taxon>indigoferoid/millettioid clade</taxon>
        <taxon>Phaseoleae</taxon>
        <taxon>Glycine</taxon>
        <taxon>Glycine subgen. Soja</taxon>
    </lineage>
</organism>
<dbReference type="GO" id="GO:0046983">
    <property type="term" value="F:protein dimerization activity"/>
    <property type="evidence" value="ECO:0007669"/>
    <property type="project" value="InterPro"/>
</dbReference>
<keyword evidence="4" id="KW-0804">Transcription</keyword>
<dbReference type="Gene3D" id="4.10.280.10">
    <property type="entry name" value="Helix-loop-helix DNA-binding domain"/>
    <property type="match status" value="1"/>
</dbReference>
<dbReference type="EMBL" id="QZWG01000007">
    <property type="protein sequence ID" value="RZC04569.1"/>
    <property type="molecule type" value="Genomic_DNA"/>
</dbReference>
<dbReference type="GO" id="GO:0009960">
    <property type="term" value="P:endosperm development"/>
    <property type="evidence" value="ECO:0007669"/>
    <property type="project" value="InterPro"/>
</dbReference>
<dbReference type="SUPFAM" id="SSF47459">
    <property type="entry name" value="HLH, helix-loop-helix DNA-binding domain"/>
    <property type="match status" value="1"/>
</dbReference>
<evidence type="ECO:0000313" key="9">
    <source>
        <dbReference type="EMBL" id="RZC04569.1"/>
    </source>
</evidence>
<dbReference type="InterPro" id="IPR011598">
    <property type="entry name" value="bHLH_dom"/>
</dbReference>
<evidence type="ECO:0000259" key="8">
    <source>
        <dbReference type="PROSITE" id="PS50888"/>
    </source>
</evidence>
<dbReference type="PANTHER" id="PTHR46772:SF6">
    <property type="entry name" value="BHLH DOMAIN-CONTAINING PROTEIN"/>
    <property type="match status" value="1"/>
</dbReference>
<reference evidence="9 10" key="1">
    <citation type="submission" date="2018-09" db="EMBL/GenBank/DDBJ databases">
        <title>A high-quality reference genome of wild soybean provides a powerful tool to mine soybean genomes.</title>
        <authorList>
            <person name="Xie M."/>
            <person name="Chung C.Y.L."/>
            <person name="Li M.-W."/>
            <person name="Wong F.-L."/>
            <person name="Chan T.-F."/>
            <person name="Lam H.-M."/>
        </authorList>
    </citation>
    <scope>NUCLEOTIDE SEQUENCE [LARGE SCALE GENOMIC DNA]</scope>
    <source>
        <strain evidence="10">cv. W05</strain>
        <tissue evidence="9">Hypocotyl of etiolated seedlings</tissue>
    </source>
</reference>
<evidence type="ECO:0000256" key="1">
    <source>
        <dbReference type="ARBA" id="ARBA00004123"/>
    </source>
</evidence>
<feature type="region of interest" description="Disordered" evidence="7">
    <location>
        <begin position="1"/>
        <end position="43"/>
    </location>
</feature>
<evidence type="ECO:0000256" key="5">
    <source>
        <dbReference type="ARBA" id="ARBA00023242"/>
    </source>
</evidence>
<evidence type="ECO:0000256" key="6">
    <source>
        <dbReference type="SAM" id="Coils"/>
    </source>
</evidence>
<keyword evidence="2" id="KW-0805">Transcription regulation</keyword>
<evidence type="ECO:0000256" key="2">
    <source>
        <dbReference type="ARBA" id="ARBA00023015"/>
    </source>
</evidence>
<dbReference type="PANTHER" id="PTHR46772">
    <property type="entry name" value="BHLH DOMAIN-CONTAINING PROTEIN"/>
    <property type="match status" value="1"/>
</dbReference>
<dbReference type="CDD" id="cd11393">
    <property type="entry name" value="bHLH_AtbHLH_like"/>
    <property type="match status" value="1"/>
</dbReference>